<dbReference type="WBParaSite" id="Hba_19603">
    <property type="protein sequence ID" value="Hba_19603"/>
    <property type="gene ID" value="Hba_19603"/>
</dbReference>
<evidence type="ECO:0000313" key="1">
    <source>
        <dbReference type="Proteomes" id="UP000095283"/>
    </source>
</evidence>
<proteinExistence type="predicted"/>
<protein>
    <submittedName>
        <fullName evidence="2">Ovule protein</fullName>
    </submittedName>
</protein>
<organism evidence="1 2">
    <name type="scientific">Heterorhabditis bacteriophora</name>
    <name type="common">Entomopathogenic nematode worm</name>
    <dbReference type="NCBI Taxonomy" id="37862"/>
    <lineage>
        <taxon>Eukaryota</taxon>
        <taxon>Metazoa</taxon>
        <taxon>Ecdysozoa</taxon>
        <taxon>Nematoda</taxon>
        <taxon>Chromadorea</taxon>
        <taxon>Rhabditida</taxon>
        <taxon>Rhabditina</taxon>
        <taxon>Rhabditomorpha</taxon>
        <taxon>Strongyloidea</taxon>
        <taxon>Heterorhabditidae</taxon>
        <taxon>Heterorhabditis</taxon>
    </lineage>
</organism>
<sequence>MFYLYTCSLELLIVADSVELIEFYDKCAISVTMSLDHLCAFNLSVVSGNERSAEMPSGRYGLTCSLCSIVKYCRRAFMNEDYCCLFVMLSINQLWLSRGIWLPKSCDGYLTFPLWVHGGLEEGFMSSFN</sequence>
<name>A0A1I7XPZ3_HETBA</name>
<dbReference type="Proteomes" id="UP000095283">
    <property type="component" value="Unplaced"/>
</dbReference>
<accession>A0A1I7XPZ3</accession>
<keyword evidence="1" id="KW-1185">Reference proteome</keyword>
<reference evidence="2" key="1">
    <citation type="submission" date="2016-11" db="UniProtKB">
        <authorList>
            <consortium name="WormBaseParasite"/>
        </authorList>
    </citation>
    <scope>IDENTIFICATION</scope>
</reference>
<evidence type="ECO:0000313" key="2">
    <source>
        <dbReference type="WBParaSite" id="Hba_19603"/>
    </source>
</evidence>
<dbReference type="AlphaFoldDB" id="A0A1I7XPZ3"/>